<feature type="domain" description="NIDO" evidence="17">
    <location>
        <begin position="105"/>
        <end position="254"/>
    </location>
</feature>
<evidence type="ECO:0000256" key="7">
    <source>
        <dbReference type="ARBA" id="ARBA00022837"/>
    </source>
</evidence>
<organism evidence="18 19">
    <name type="scientific">Cephus cinctus</name>
    <name type="common">Wheat stem sawfly</name>
    <dbReference type="NCBI Taxonomy" id="211228"/>
    <lineage>
        <taxon>Eukaryota</taxon>
        <taxon>Metazoa</taxon>
        <taxon>Ecdysozoa</taxon>
        <taxon>Arthropoda</taxon>
        <taxon>Hexapoda</taxon>
        <taxon>Insecta</taxon>
        <taxon>Pterygota</taxon>
        <taxon>Neoptera</taxon>
        <taxon>Endopterygota</taxon>
        <taxon>Hymenoptera</taxon>
        <taxon>Cephoidea</taxon>
        <taxon>Cephidae</taxon>
        <taxon>Cephus</taxon>
    </lineage>
</organism>
<keyword evidence="10 12" id="KW-1015">Disulfide bond</keyword>
<evidence type="ECO:0000256" key="10">
    <source>
        <dbReference type="ARBA" id="ARBA00023157"/>
    </source>
</evidence>
<evidence type="ECO:0000256" key="14">
    <source>
        <dbReference type="SAM" id="SignalP"/>
    </source>
</evidence>
<evidence type="ECO:0000256" key="12">
    <source>
        <dbReference type="PROSITE-ProRule" id="PRU00076"/>
    </source>
</evidence>
<keyword evidence="7" id="KW-0106">Calcium</keyword>
<dbReference type="SMART" id="SM00179">
    <property type="entry name" value="EGF_CA"/>
    <property type="match status" value="5"/>
</dbReference>
<keyword evidence="4 12" id="KW-0245">EGF-like domain</keyword>
<keyword evidence="3" id="KW-0272">Extracellular matrix</keyword>
<dbReference type="InterPro" id="IPR049883">
    <property type="entry name" value="NOTCH1_EGF-like"/>
</dbReference>
<evidence type="ECO:0000256" key="2">
    <source>
        <dbReference type="ARBA" id="ARBA00022525"/>
    </source>
</evidence>
<dbReference type="GO" id="GO:0042813">
    <property type="term" value="F:Wnt receptor activity"/>
    <property type="evidence" value="ECO:0007669"/>
    <property type="project" value="TreeGrafter"/>
</dbReference>
<proteinExistence type="predicted"/>
<dbReference type="GO" id="GO:0005509">
    <property type="term" value="F:calcium ion binding"/>
    <property type="evidence" value="ECO:0007669"/>
    <property type="project" value="InterPro"/>
</dbReference>
<dbReference type="GeneID" id="107272188"/>
<feature type="domain" description="EGF-like" evidence="15">
    <location>
        <begin position="538"/>
        <end position="583"/>
    </location>
</feature>
<evidence type="ECO:0000256" key="4">
    <source>
        <dbReference type="ARBA" id="ARBA00022536"/>
    </source>
</evidence>
<dbReference type="AlphaFoldDB" id="A0AAJ7C8J3"/>
<feature type="domain" description="EGF-like" evidence="15">
    <location>
        <begin position="902"/>
        <end position="943"/>
    </location>
</feature>
<dbReference type="Proteomes" id="UP000694920">
    <property type="component" value="Unplaced"/>
</dbReference>
<dbReference type="PANTHER" id="PTHR46513">
    <property type="entry name" value="VITELLOGENIN RECEPTOR-LIKE PROTEIN-RELATED-RELATED"/>
    <property type="match status" value="1"/>
</dbReference>
<dbReference type="GO" id="GO:0005886">
    <property type="term" value="C:plasma membrane"/>
    <property type="evidence" value="ECO:0007669"/>
    <property type="project" value="TreeGrafter"/>
</dbReference>
<evidence type="ECO:0000256" key="6">
    <source>
        <dbReference type="ARBA" id="ARBA00022737"/>
    </source>
</evidence>
<dbReference type="InterPro" id="IPR006605">
    <property type="entry name" value="G2_nidogen/fibulin_G2F"/>
</dbReference>
<feature type="domain" description="EGF-like" evidence="15">
    <location>
        <begin position="738"/>
        <end position="777"/>
    </location>
</feature>
<evidence type="ECO:0000259" key="16">
    <source>
        <dbReference type="PROSITE" id="PS50993"/>
    </source>
</evidence>
<feature type="chain" id="PRO_5042603998" evidence="14">
    <location>
        <begin position="29"/>
        <end position="1255"/>
    </location>
</feature>
<dbReference type="InterPro" id="IPR000152">
    <property type="entry name" value="EGF-type_Asp/Asn_hydroxyl_site"/>
</dbReference>
<dbReference type="Pfam" id="PF00058">
    <property type="entry name" value="Ldl_recept_b"/>
    <property type="match status" value="1"/>
</dbReference>
<evidence type="ECO:0000256" key="1">
    <source>
        <dbReference type="ARBA" id="ARBA00004302"/>
    </source>
</evidence>
<keyword evidence="9" id="KW-0130">Cell adhesion</keyword>
<dbReference type="InterPro" id="IPR018097">
    <property type="entry name" value="EGF_Ca-bd_CS"/>
</dbReference>
<dbReference type="FunFam" id="2.120.10.30:FF:000241">
    <property type="entry name" value="Low-density lipoprotein receptor-related protein 6"/>
    <property type="match status" value="1"/>
</dbReference>
<dbReference type="PROSITE" id="PS01187">
    <property type="entry name" value="EGF_CA"/>
    <property type="match status" value="1"/>
</dbReference>
<dbReference type="SUPFAM" id="SSF54511">
    <property type="entry name" value="GFP-like"/>
    <property type="match status" value="1"/>
</dbReference>
<dbReference type="PANTHER" id="PTHR46513:SF13">
    <property type="entry name" value="EGF-LIKE DOMAIN-CONTAINING PROTEIN"/>
    <property type="match status" value="1"/>
</dbReference>
<feature type="domain" description="EGF-like" evidence="15">
    <location>
        <begin position="695"/>
        <end position="736"/>
    </location>
</feature>
<dbReference type="InterPro" id="IPR000742">
    <property type="entry name" value="EGF"/>
</dbReference>
<comment type="caution">
    <text evidence="12">Lacks conserved residue(s) required for the propagation of feature annotation.</text>
</comment>
<keyword evidence="8" id="KW-0084">Basement membrane</keyword>
<feature type="domain" description="EGF-like" evidence="15">
    <location>
        <begin position="584"/>
        <end position="624"/>
    </location>
</feature>
<dbReference type="Pfam" id="PF07474">
    <property type="entry name" value="G2F"/>
    <property type="match status" value="1"/>
</dbReference>
<dbReference type="InterPro" id="IPR003886">
    <property type="entry name" value="NIDO_dom"/>
</dbReference>
<gene>
    <name evidence="19" type="primary">LOC107272188</name>
</gene>
<evidence type="ECO:0000313" key="18">
    <source>
        <dbReference type="Proteomes" id="UP000694920"/>
    </source>
</evidence>
<dbReference type="Gene3D" id="2.40.155.10">
    <property type="entry name" value="Green fluorescent protein"/>
    <property type="match status" value="1"/>
</dbReference>
<dbReference type="SMART" id="SM00539">
    <property type="entry name" value="NIDO"/>
    <property type="match status" value="1"/>
</dbReference>
<dbReference type="SMART" id="SM00682">
    <property type="entry name" value="G2F"/>
    <property type="match status" value="1"/>
</dbReference>
<keyword evidence="18" id="KW-1185">Reference proteome</keyword>
<protein>
    <submittedName>
        <fullName evidence="19">Nidogen-2 isoform X1</fullName>
    </submittedName>
</protein>
<evidence type="ECO:0000256" key="5">
    <source>
        <dbReference type="ARBA" id="ARBA00022729"/>
    </source>
</evidence>
<dbReference type="GO" id="GO:0060070">
    <property type="term" value="P:canonical Wnt signaling pathway"/>
    <property type="evidence" value="ECO:0007669"/>
    <property type="project" value="TreeGrafter"/>
</dbReference>
<keyword evidence="11" id="KW-0325">Glycoprotein</keyword>
<feature type="disulfide bond" evidence="12">
    <location>
        <begin position="870"/>
        <end position="887"/>
    </location>
</feature>
<dbReference type="InterPro" id="IPR011042">
    <property type="entry name" value="6-blade_b-propeller_TolB-like"/>
</dbReference>
<dbReference type="Gene3D" id="2.120.10.30">
    <property type="entry name" value="TolB, C-terminal domain"/>
    <property type="match status" value="1"/>
</dbReference>
<evidence type="ECO:0000313" key="19">
    <source>
        <dbReference type="RefSeq" id="XP_015604566.1"/>
    </source>
</evidence>
<dbReference type="InterPro" id="IPR050778">
    <property type="entry name" value="Cueball_EGF_LRP_Nidogen"/>
</dbReference>
<evidence type="ECO:0000259" key="17">
    <source>
        <dbReference type="PROSITE" id="PS51220"/>
    </source>
</evidence>
<dbReference type="SMART" id="SM00135">
    <property type="entry name" value="LY"/>
    <property type="match status" value="4"/>
</dbReference>
<keyword evidence="6" id="KW-0677">Repeat</keyword>
<dbReference type="Pfam" id="PF12947">
    <property type="entry name" value="EGF_3"/>
    <property type="match status" value="3"/>
</dbReference>
<feature type="signal peptide" evidence="14">
    <location>
        <begin position="1"/>
        <end position="28"/>
    </location>
</feature>
<dbReference type="GO" id="GO:0007160">
    <property type="term" value="P:cell-matrix adhesion"/>
    <property type="evidence" value="ECO:0007669"/>
    <property type="project" value="InterPro"/>
</dbReference>
<evidence type="ECO:0000256" key="9">
    <source>
        <dbReference type="ARBA" id="ARBA00022889"/>
    </source>
</evidence>
<comment type="subcellular location">
    <subcellularLocation>
        <location evidence="1">Secreted</location>
        <location evidence="1">Extracellular space</location>
        <location evidence="1">Extracellular matrix</location>
        <location evidence="1">Basement membrane</location>
    </subcellularLocation>
</comment>
<dbReference type="InterPro" id="IPR009017">
    <property type="entry name" value="GFP"/>
</dbReference>
<dbReference type="PROSITE" id="PS50993">
    <property type="entry name" value="NIDOGEN_G2"/>
    <property type="match status" value="1"/>
</dbReference>
<accession>A0AAJ7C8J3</accession>
<dbReference type="SMART" id="SM00181">
    <property type="entry name" value="EGF"/>
    <property type="match status" value="9"/>
</dbReference>
<feature type="disulfide bond" evidence="12">
    <location>
        <begin position="549"/>
        <end position="566"/>
    </location>
</feature>
<dbReference type="Pfam" id="PF06119">
    <property type="entry name" value="NIDO"/>
    <property type="match status" value="1"/>
</dbReference>
<dbReference type="Pfam" id="PF07645">
    <property type="entry name" value="EGF_CA"/>
    <property type="match status" value="1"/>
</dbReference>
<dbReference type="SUPFAM" id="SSF63825">
    <property type="entry name" value="YWTD domain"/>
    <property type="match status" value="1"/>
</dbReference>
<dbReference type="PROSITE" id="PS50026">
    <property type="entry name" value="EGF_3"/>
    <property type="match status" value="7"/>
</dbReference>
<feature type="repeat" description="LDL-receptor class B" evidence="13">
    <location>
        <begin position="1080"/>
        <end position="1125"/>
    </location>
</feature>
<dbReference type="GO" id="GO:0017147">
    <property type="term" value="F:Wnt-protein binding"/>
    <property type="evidence" value="ECO:0007669"/>
    <property type="project" value="TreeGrafter"/>
</dbReference>
<dbReference type="CTD" id="36089"/>
<dbReference type="RefSeq" id="XP_015604566.1">
    <property type="nucleotide sequence ID" value="XM_015749080.2"/>
</dbReference>
<feature type="repeat" description="LDL-receptor class B" evidence="13">
    <location>
        <begin position="1037"/>
        <end position="1079"/>
    </location>
</feature>
<dbReference type="GO" id="GO:0005604">
    <property type="term" value="C:basement membrane"/>
    <property type="evidence" value="ECO:0007669"/>
    <property type="project" value="UniProtKB-SubCell"/>
</dbReference>
<dbReference type="Gene3D" id="2.10.25.10">
    <property type="entry name" value="Laminin"/>
    <property type="match status" value="7"/>
</dbReference>
<feature type="domain" description="EGF-like" evidence="15">
    <location>
        <begin position="859"/>
        <end position="899"/>
    </location>
</feature>
<dbReference type="SUPFAM" id="SSF57196">
    <property type="entry name" value="EGF/Laminin"/>
    <property type="match status" value="1"/>
</dbReference>
<dbReference type="FunFam" id="2.10.25.10:FF:000038">
    <property type="entry name" value="Fibrillin 2"/>
    <property type="match status" value="1"/>
</dbReference>
<keyword evidence="5 14" id="KW-0732">Signal</keyword>
<feature type="domain" description="Nidogen G2 beta-barrel" evidence="16">
    <location>
        <begin position="318"/>
        <end position="543"/>
    </location>
</feature>
<evidence type="ECO:0000256" key="11">
    <source>
        <dbReference type="ARBA" id="ARBA00023180"/>
    </source>
</evidence>
<evidence type="ECO:0000259" key="15">
    <source>
        <dbReference type="PROSITE" id="PS50026"/>
    </source>
</evidence>
<dbReference type="PROSITE" id="PS51220">
    <property type="entry name" value="NIDO"/>
    <property type="match status" value="1"/>
</dbReference>
<dbReference type="CDD" id="cd00255">
    <property type="entry name" value="nidG2"/>
    <property type="match status" value="1"/>
</dbReference>
<dbReference type="InterPro" id="IPR024731">
    <property type="entry name" value="NELL2-like_EGF"/>
</dbReference>
<evidence type="ECO:0000256" key="8">
    <source>
        <dbReference type="ARBA" id="ARBA00022869"/>
    </source>
</evidence>
<evidence type="ECO:0000256" key="13">
    <source>
        <dbReference type="PROSITE-ProRule" id="PRU00461"/>
    </source>
</evidence>
<dbReference type="PROSITE" id="PS00010">
    <property type="entry name" value="ASX_HYDROXYL"/>
    <property type="match status" value="2"/>
</dbReference>
<dbReference type="KEGG" id="ccin:107272188"/>
<sequence>MVVRRACFVGALLLALVLLAIKGTQVDALSKDQLYPYNLPGGATLQAAANGELESVEVPLKTPIAFYDNIYNSIIVNGNGVLSFVRTMQRFFNIAFPVDDPIIAPLYTHVDTRASGRVYYGESNSGDVLSRAGETVRRSFKDFQDFEPSHVFIVTWLDVGYYNEKSDHVNSYQVVISSNGTHSFVELLYPEGGIRWIQAIPQPNGLPDAKAQAGLMSGGKVYTLKGSGTDRIEYIEKWSNINEPGKWVFHVGPIAGDENIKIPDNIDEVAATNEAPSCQTDSTRCHTKAHCIDHEVGFCCVCKDGFFGNGKSCQPNDVPLRILGIMSGSINDVEFESRHLQSYVQTKDGRTYTALTNLPHPLESSFQLVGVMGEVIGWLFAKPIGDARNGYQLTGGVFNHTVNIFFERSGERLTIQTNYLGLDVFGQLKMEAQMRGNLPVLPENATILFEDYEELYMKTDSGKITSQSNRVYKFRDVSGDEYPFVTDQIITYQECDYAPHEPEENKVILKFSRGVINYDKTEVIVRFGLNTKIAYFGKDDLCVLEKDRCGEHSTCVVDAEGDDIKCICNPGYQSVYVGVNICEDIDECDTGRHFCSRDSICLNNEGSYICVCKEGYSFDGLACQKLPSCEDGECNEEESSLRPTEEVNRELSAIPIPNCLEDRCVCPPGYDFDSHAEICVPLTGYNHETMGPSGSQLPCDVVNTCHPYAQCLQVDYSGQYECVCNPGYEGDGLECIKPEVSCLEVDTCDPNASCQHEEPLAKCVCNPGYTGDGSTCNPIAECSGNSDCEEPETCNYNPENSRYECTCDPEICGSSTPDCSMNSSLCHPNAQCIPTDEGSHACTCITGYRGDGVRQCEREHLNCDFYERSCNPNAACVYLTHLNDYGCVCQEDYEGDGFNCYPKYTCARDPSICSPDASCVITANNVYACVCDDGFIGNGTQCRRIPKHDANILLVNQGMTIHRIPFVPSPSNPGTPIYIHYKQMAVAIDIDCISGIAYSSDISGSKISAFLYNGTLLETFLSDINGAEGLSVDWVARNIYWTDSIKKTVEVANLNTKKRKVLVDEGLMNPRGMAVHPYRGKIFWSDWYRAAPKLEWANADGTEREIFLRGEHVALPNSLSIDWATDELCWADAGQLAINCAQIDARTVRVVIAGLSYPFGLAISQNHYYWTDWKTPTVEVARKSSGLLSSPLSIPPGGTGKIYGIVAVPEVCPQVSNVCQYQDGGCNKEQLCLPDGKGGRTCACADDASGPCQDS</sequence>
<feature type="disulfide bond" evidence="12">
    <location>
        <begin position="705"/>
        <end position="722"/>
    </location>
</feature>
<name>A0AAJ7C8J3_CEPCN</name>
<dbReference type="CDD" id="cd00053">
    <property type="entry name" value="EGF"/>
    <property type="match status" value="1"/>
</dbReference>
<keyword evidence="2" id="KW-0964">Secreted</keyword>
<dbReference type="InterPro" id="IPR001881">
    <property type="entry name" value="EGF-like_Ca-bd_dom"/>
</dbReference>
<evidence type="ECO:0000256" key="3">
    <source>
        <dbReference type="ARBA" id="ARBA00022530"/>
    </source>
</evidence>
<feature type="domain" description="EGF-like" evidence="15">
    <location>
        <begin position="815"/>
        <end position="857"/>
    </location>
</feature>
<reference evidence="19" key="1">
    <citation type="submission" date="2025-08" db="UniProtKB">
        <authorList>
            <consortium name="RefSeq"/>
        </authorList>
    </citation>
    <scope>IDENTIFICATION</scope>
</reference>
<dbReference type="PROSITE" id="PS51120">
    <property type="entry name" value="LDLRB"/>
    <property type="match status" value="2"/>
</dbReference>
<dbReference type="InterPro" id="IPR000033">
    <property type="entry name" value="LDLR_classB_rpt"/>
</dbReference>
<dbReference type="CDD" id="cd00054">
    <property type="entry name" value="EGF_CA"/>
    <property type="match status" value="1"/>
</dbReference>
<dbReference type="PROSITE" id="PS01186">
    <property type="entry name" value="EGF_2"/>
    <property type="match status" value="6"/>
</dbReference>